<dbReference type="Proteomes" id="UP001152561">
    <property type="component" value="Unassembled WGS sequence"/>
</dbReference>
<name>A0A9Q1LT92_9SOLA</name>
<keyword evidence="2" id="KW-1185">Reference proteome</keyword>
<sequence>MFISLESCTGITKRLETEIFHDSLDLDRRIDNSIDLEEPPSHMGLKNLPKANELFGFVGNSDVTVNFCLKTIVWDKINLS</sequence>
<evidence type="ECO:0000313" key="1">
    <source>
        <dbReference type="EMBL" id="KAJ8544137.1"/>
    </source>
</evidence>
<organism evidence="1 2">
    <name type="scientific">Anisodus acutangulus</name>
    <dbReference type="NCBI Taxonomy" id="402998"/>
    <lineage>
        <taxon>Eukaryota</taxon>
        <taxon>Viridiplantae</taxon>
        <taxon>Streptophyta</taxon>
        <taxon>Embryophyta</taxon>
        <taxon>Tracheophyta</taxon>
        <taxon>Spermatophyta</taxon>
        <taxon>Magnoliopsida</taxon>
        <taxon>eudicotyledons</taxon>
        <taxon>Gunneridae</taxon>
        <taxon>Pentapetalae</taxon>
        <taxon>asterids</taxon>
        <taxon>lamiids</taxon>
        <taxon>Solanales</taxon>
        <taxon>Solanaceae</taxon>
        <taxon>Solanoideae</taxon>
        <taxon>Hyoscyameae</taxon>
        <taxon>Anisodus</taxon>
    </lineage>
</organism>
<dbReference type="AlphaFoldDB" id="A0A9Q1LT92"/>
<comment type="caution">
    <text evidence="1">The sequence shown here is derived from an EMBL/GenBank/DDBJ whole genome shotgun (WGS) entry which is preliminary data.</text>
</comment>
<evidence type="ECO:0000313" key="2">
    <source>
        <dbReference type="Proteomes" id="UP001152561"/>
    </source>
</evidence>
<dbReference type="EMBL" id="JAJAGQ010000014">
    <property type="protein sequence ID" value="KAJ8544137.1"/>
    <property type="molecule type" value="Genomic_DNA"/>
</dbReference>
<accession>A0A9Q1LT92</accession>
<reference evidence="2" key="1">
    <citation type="journal article" date="2023" name="Proc. Natl. Acad. Sci. U.S.A.">
        <title>Genomic and structural basis for evolution of tropane alkaloid biosynthesis.</title>
        <authorList>
            <person name="Wanga Y.-J."/>
            <person name="Taina T."/>
            <person name="Yua J.-Y."/>
            <person name="Lia J."/>
            <person name="Xua B."/>
            <person name="Chenc J."/>
            <person name="D'Auriad J.C."/>
            <person name="Huanga J.-P."/>
            <person name="Huanga S.-X."/>
        </authorList>
    </citation>
    <scope>NUCLEOTIDE SEQUENCE [LARGE SCALE GENOMIC DNA]</scope>
    <source>
        <strain evidence="2">cv. KIB-2019</strain>
    </source>
</reference>
<proteinExistence type="predicted"/>
<gene>
    <name evidence="1" type="ORF">K7X08_028648</name>
</gene>
<protein>
    <submittedName>
        <fullName evidence="1">Uncharacterized protein</fullName>
    </submittedName>
</protein>